<evidence type="ECO:0000256" key="3">
    <source>
        <dbReference type="ARBA" id="ARBA00004604"/>
    </source>
</evidence>
<keyword evidence="7" id="KW-0489">Methyltransferase</keyword>
<evidence type="ECO:0000256" key="21">
    <source>
        <dbReference type="ARBA" id="ARBA00079339"/>
    </source>
</evidence>
<dbReference type="InterPro" id="IPR019012">
    <property type="entry name" value="RNA_cap_Gua-N2-MeTrfase"/>
</dbReference>
<protein>
    <recommendedName>
        <fullName evidence="4">Trimethylguanosine synthase</fullName>
    </recommendedName>
    <alternativeName>
        <fullName evidence="18">Cap-specific guanine-N(2) methyltransferase</fullName>
    </alternativeName>
    <alternativeName>
        <fullName evidence="21">Nuclear receptor coactivator 6-interacting protein</fullName>
    </alternativeName>
    <alternativeName>
        <fullName evidence="22">PRIP-interacting protein with methyltransferase motif</fullName>
    </alternativeName>
</protein>
<reference evidence="24 25" key="1">
    <citation type="journal article" date="2024" name="Science">
        <title>Giant polyketide synthase enzymes in the biosynthesis of giant marine polyether toxins.</title>
        <authorList>
            <person name="Fallon T.R."/>
            <person name="Shende V.V."/>
            <person name="Wierzbicki I.H."/>
            <person name="Pendleton A.L."/>
            <person name="Watervoot N.F."/>
            <person name="Auber R.P."/>
            <person name="Gonzalez D.J."/>
            <person name="Wisecaver J.H."/>
            <person name="Moore B.S."/>
        </authorList>
    </citation>
    <scope>NUCLEOTIDE SEQUENCE [LARGE SCALE GENOMIC DNA]</scope>
    <source>
        <strain evidence="24 25">12B1</strain>
    </source>
</reference>
<dbReference type="GO" id="GO:0034719">
    <property type="term" value="C:SMN-Sm protein complex"/>
    <property type="evidence" value="ECO:0007669"/>
    <property type="project" value="InterPro"/>
</dbReference>
<evidence type="ECO:0000256" key="8">
    <source>
        <dbReference type="ARBA" id="ARBA00022679"/>
    </source>
</evidence>
<comment type="caution">
    <text evidence="24">The sequence shown here is derived from an EMBL/GenBank/DDBJ whole genome shotgun (WGS) entry which is preliminary data.</text>
</comment>
<evidence type="ECO:0000256" key="6">
    <source>
        <dbReference type="ARBA" id="ARBA00022553"/>
    </source>
</evidence>
<evidence type="ECO:0000256" key="15">
    <source>
        <dbReference type="ARBA" id="ARBA00048740"/>
    </source>
</evidence>
<evidence type="ECO:0000256" key="18">
    <source>
        <dbReference type="ARBA" id="ARBA00049790"/>
    </source>
</evidence>
<sequence>MVAVSVVRLRDATGLRTDGGSTAALAADDHPSAPPVDVDAEDSVCGGPELPVSEAYERRRRMLDFWLEAQGSKVALPMHEDTRCSAEYLAIDAEQTLLHVGSLATPMGTYRKASVRTGDVLCAELEGEWLVDFDMPQPPTDAQEEQWALEAAKLALCAQLERSHLAAPAAKLALCAQLEPAHVATPAPCALPPDEAANEAATVPALRKYWVQRYMLFSKYDDGIRLDQEGWFSVTPEVLAAHMAERCRCDLLIDAFAGVGGNAIQFAYTCERVIAVDLDATRLHLARHNASVYKVADRIEFVQADFMQLAAAMKADVVFLSPPWGGPGYKDAHTFDIDTMMGGLNGSEILHAALSIAPNVAYFLPKNTNLAQIEKLARDAGVRLHVDKCLLNNHVKGLMAYFGFDEEDELHGEV</sequence>
<dbReference type="Pfam" id="PF11095">
    <property type="entry name" value="Gemin7"/>
    <property type="match status" value="1"/>
</dbReference>
<keyword evidence="5" id="KW-0963">Cytoplasm</keyword>
<dbReference type="EMBL" id="JBGBPQ010000004">
    <property type="protein sequence ID" value="KAL1525306.1"/>
    <property type="molecule type" value="Genomic_DNA"/>
</dbReference>
<keyword evidence="9" id="KW-0949">S-adenosyl-L-methionine</keyword>
<keyword evidence="8" id="KW-0808">Transferase</keyword>
<name>A0AB34JTW6_PRYPA</name>
<gene>
    <name evidence="24" type="ORF">AB1Y20_020167</name>
</gene>
<evidence type="ECO:0000256" key="9">
    <source>
        <dbReference type="ARBA" id="ARBA00022691"/>
    </source>
</evidence>
<proteinExistence type="inferred from homology"/>
<evidence type="ECO:0000256" key="19">
    <source>
        <dbReference type="ARBA" id="ARBA00057179"/>
    </source>
</evidence>
<comment type="catalytic activity">
    <reaction evidence="14">
        <text>a 5'-end (N(2),N(7)-dimethyl 5'-triphosphoguanosine)-ribonucleoside in snoRNA + S-adenosyl-L-methionine = a 5'-end (N(2),N(2),N(7)-trimethyl 5'-triphosphoguanosine)-ribonucleoside in snoRNA + S-adenosyl-L-homocysteine + H(+)</text>
        <dbReference type="Rhea" id="RHEA:78507"/>
        <dbReference type="Rhea" id="RHEA-COMP:19088"/>
        <dbReference type="Rhea" id="RHEA-COMP:19090"/>
        <dbReference type="ChEBI" id="CHEBI:15378"/>
        <dbReference type="ChEBI" id="CHEBI:57856"/>
        <dbReference type="ChEBI" id="CHEBI:59789"/>
        <dbReference type="ChEBI" id="CHEBI:167623"/>
        <dbReference type="ChEBI" id="CHEBI:172880"/>
    </reaction>
    <physiologicalReaction direction="left-to-right" evidence="14">
        <dbReference type="Rhea" id="RHEA:78508"/>
    </physiologicalReaction>
</comment>
<evidence type="ECO:0000256" key="13">
    <source>
        <dbReference type="ARBA" id="ARBA00025783"/>
    </source>
</evidence>
<comment type="function">
    <text evidence="19">Catalyzes the 2 serial methylation steps for the conversion of the 7-monomethylguanosine (m(7)G) caps of snRNAs and snoRNAs to a 2,2,7-trimethylguanosine (m(2,2,7)G) cap structure. The enzyme is specific for guanine, and N7 methylation must precede N2 methylation. Hypermethylation of the m7G cap of U snRNAs leads to their concentration in nuclear foci, their colocalization with coilin and the formation of canonical Cajal bodies (CBs). Plays a role in transcriptional regulation.</text>
</comment>
<dbReference type="PANTHER" id="PTHR14741">
    <property type="entry name" value="S-ADENOSYLMETHIONINE-DEPENDENT METHYLTRANSFERASE RELATED"/>
    <property type="match status" value="1"/>
</dbReference>
<evidence type="ECO:0000256" key="16">
    <source>
        <dbReference type="ARBA" id="ARBA00048763"/>
    </source>
</evidence>
<dbReference type="CDD" id="cd02440">
    <property type="entry name" value="AdoMet_MTases"/>
    <property type="match status" value="1"/>
</dbReference>
<comment type="similarity">
    <text evidence="13">Belongs to the methyltransferase superfamily. Trimethylguanosine synthase family.</text>
</comment>
<dbReference type="SUPFAM" id="SSF53335">
    <property type="entry name" value="S-adenosyl-L-methionine-dependent methyltransferases"/>
    <property type="match status" value="1"/>
</dbReference>
<comment type="catalytic activity">
    <reaction evidence="15">
        <text>a 5'-end (N(7)-methyl 5'-triphosphoguanosine)-ribonucleoside in snoRNA + S-adenosyl-L-methionine = a 5'-end (N(2),N(7)-dimethyl 5'-triphosphoguanosine)-ribonucleoside in snoRNA + S-adenosyl-L-homocysteine + H(+)</text>
        <dbReference type="Rhea" id="RHEA:78475"/>
        <dbReference type="Rhea" id="RHEA-COMP:19086"/>
        <dbReference type="Rhea" id="RHEA-COMP:19088"/>
        <dbReference type="ChEBI" id="CHEBI:15378"/>
        <dbReference type="ChEBI" id="CHEBI:57856"/>
        <dbReference type="ChEBI" id="CHEBI:59789"/>
        <dbReference type="ChEBI" id="CHEBI:156461"/>
        <dbReference type="ChEBI" id="CHEBI:172880"/>
    </reaction>
    <physiologicalReaction direction="left-to-right" evidence="15">
        <dbReference type="Rhea" id="RHEA:78476"/>
    </physiologicalReaction>
</comment>
<comment type="subcellular location">
    <subcellularLocation>
        <location evidence="2">Cytoplasm</location>
    </subcellularLocation>
    <subcellularLocation>
        <location evidence="1">Nucleus</location>
        <location evidence="1">Cajal body</location>
    </subcellularLocation>
    <subcellularLocation>
        <location evidence="3">Nucleus</location>
        <location evidence="3">Nucleolus</location>
    </subcellularLocation>
</comment>
<keyword evidence="6" id="KW-0597">Phosphoprotein</keyword>
<feature type="region of interest" description="Disordered" evidence="23">
    <location>
        <begin position="18"/>
        <end position="41"/>
    </location>
</feature>
<evidence type="ECO:0000256" key="5">
    <source>
        <dbReference type="ARBA" id="ARBA00022490"/>
    </source>
</evidence>
<dbReference type="AlphaFoldDB" id="A0AB34JTW6"/>
<dbReference type="FunFam" id="3.40.50.150:FF:000066">
    <property type="entry name" value="Trimethylguanosine synthase 1"/>
    <property type="match status" value="1"/>
</dbReference>
<dbReference type="GO" id="GO:0015030">
    <property type="term" value="C:Cajal body"/>
    <property type="evidence" value="ECO:0007669"/>
    <property type="project" value="UniProtKB-SubCell"/>
</dbReference>
<comment type="subunit">
    <text evidence="20">May form homooligomers. Interacts with CREBBP/CBP, EED/WAIT1, EP300/P300, NCOA6/PRIP, PPARBP/PBP and SMN.</text>
</comment>
<dbReference type="GO" id="GO:0071164">
    <property type="term" value="F:RNA cap trimethylguanosine synthase activity"/>
    <property type="evidence" value="ECO:0007669"/>
    <property type="project" value="TreeGrafter"/>
</dbReference>
<evidence type="ECO:0000256" key="2">
    <source>
        <dbReference type="ARBA" id="ARBA00004496"/>
    </source>
</evidence>
<dbReference type="PANTHER" id="PTHR14741:SF32">
    <property type="entry name" value="TRIMETHYLGUANOSINE SYNTHASE"/>
    <property type="match status" value="1"/>
</dbReference>
<evidence type="ECO:0000256" key="4">
    <source>
        <dbReference type="ARBA" id="ARBA00018517"/>
    </source>
</evidence>
<accession>A0AB34JTW6</accession>
<keyword evidence="10" id="KW-0805">Transcription regulation</keyword>
<evidence type="ECO:0000256" key="7">
    <source>
        <dbReference type="ARBA" id="ARBA00022603"/>
    </source>
</evidence>
<keyword evidence="12" id="KW-0539">Nucleus</keyword>
<dbReference type="Pfam" id="PF09445">
    <property type="entry name" value="Methyltransf_15"/>
    <property type="match status" value="1"/>
</dbReference>
<evidence type="ECO:0000256" key="22">
    <source>
        <dbReference type="ARBA" id="ARBA00081504"/>
    </source>
</evidence>
<keyword evidence="25" id="KW-1185">Reference proteome</keyword>
<evidence type="ECO:0000313" key="25">
    <source>
        <dbReference type="Proteomes" id="UP001515480"/>
    </source>
</evidence>
<organism evidence="24 25">
    <name type="scientific">Prymnesium parvum</name>
    <name type="common">Toxic golden alga</name>
    <dbReference type="NCBI Taxonomy" id="97485"/>
    <lineage>
        <taxon>Eukaryota</taxon>
        <taxon>Haptista</taxon>
        <taxon>Haptophyta</taxon>
        <taxon>Prymnesiophyceae</taxon>
        <taxon>Prymnesiales</taxon>
        <taxon>Prymnesiaceae</taxon>
        <taxon>Prymnesium</taxon>
    </lineage>
</organism>
<evidence type="ECO:0000256" key="1">
    <source>
        <dbReference type="ARBA" id="ARBA00004408"/>
    </source>
</evidence>
<keyword evidence="11" id="KW-0804">Transcription</keyword>
<dbReference type="InterPro" id="IPR020338">
    <property type="entry name" value="SMN_gemin7"/>
</dbReference>
<evidence type="ECO:0000256" key="17">
    <source>
        <dbReference type="ARBA" id="ARBA00049075"/>
    </source>
</evidence>
<evidence type="ECO:0000256" key="20">
    <source>
        <dbReference type="ARBA" id="ARBA00064494"/>
    </source>
</evidence>
<evidence type="ECO:0000256" key="11">
    <source>
        <dbReference type="ARBA" id="ARBA00023163"/>
    </source>
</evidence>
<comment type="catalytic activity">
    <reaction evidence="17">
        <text>a 5'-end (N(7)-methyl 5'-triphosphoguanosine)-ribonucleoside in snRNA + S-adenosyl-L-methionine = a 5'-end (N(2),N(7)-dimethyl 5'-triphosphoguanosine)-ribonucleoside in snRNA + S-adenosyl-L-homocysteine + H(+)</text>
        <dbReference type="Rhea" id="RHEA:78471"/>
        <dbReference type="Rhea" id="RHEA-COMP:19085"/>
        <dbReference type="Rhea" id="RHEA-COMP:19087"/>
        <dbReference type="ChEBI" id="CHEBI:15378"/>
        <dbReference type="ChEBI" id="CHEBI:57856"/>
        <dbReference type="ChEBI" id="CHEBI:59789"/>
        <dbReference type="ChEBI" id="CHEBI:156461"/>
        <dbReference type="ChEBI" id="CHEBI:172880"/>
    </reaction>
    <physiologicalReaction direction="left-to-right" evidence="17">
        <dbReference type="Rhea" id="RHEA:78472"/>
    </physiologicalReaction>
</comment>
<dbReference type="Gene3D" id="2.30.30.100">
    <property type="match status" value="1"/>
</dbReference>
<evidence type="ECO:0000256" key="14">
    <source>
        <dbReference type="ARBA" id="ARBA00047418"/>
    </source>
</evidence>
<evidence type="ECO:0000256" key="10">
    <source>
        <dbReference type="ARBA" id="ARBA00023015"/>
    </source>
</evidence>
<dbReference type="InterPro" id="IPR029063">
    <property type="entry name" value="SAM-dependent_MTases_sf"/>
</dbReference>
<comment type="catalytic activity">
    <reaction evidence="16">
        <text>a 5'-end (N(2),N(7)-dimethyl 5'-triphosphoguanosine)-ribonucleoside in snRNA + S-adenosyl-L-methionine = a 5'-end (N(2),N(2),N(7)-trimethyl 5'-triphosphoguanosine)-ribonucleoside in snRNA + S-adenosyl-L-homocysteine + H(+)</text>
        <dbReference type="Rhea" id="RHEA:78479"/>
        <dbReference type="Rhea" id="RHEA-COMP:19087"/>
        <dbReference type="Rhea" id="RHEA-COMP:19089"/>
        <dbReference type="ChEBI" id="CHEBI:15378"/>
        <dbReference type="ChEBI" id="CHEBI:57856"/>
        <dbReference type="ChEBI" id="CHEBI:59789"/>
        <dbReference type="ChEBI" id="CHEBI:167623"/>
        <dbReference type="ChEBI" id="CHEBI:172880"/>
    </reaction>
    <physiologicalReaction direction="left-to-right" evidence="16">
        <dbReference type="Rhea" id="RHEA:78480"/>
    </physiologicalReaction>
</comment>
<dbReference type="Proteomes" id="UP001515480">
    <property type="component" value="Unassembled WGS sequence"/>
</dbReference>
<evidence type="ECO:0000256" key="12">
    <source>
        <dbReference type="ARBA" id="ARBA00023242"/>
    </source>
</evidence>
<dbReference type="GO" id="GO:0005730">
    <property type="term" value="C:nucleolus"/>
    <property type="evidence" value="ECO:0007669"/>
    <property type="project" value="UniProtKB-SubCell"/>
</dbReference>
<dbReference type="Gene3D" id="3.40.50.150">
    <property type="entry name" value="Vaccinia Virus protein VP39"/>
    <property type="match status" value="1"/>
</dbReference>
<evidence type="ECO:0000313" key="24">
    <source>
        <dbReference type="EMBL" id="KAL1525306.1"/>
    </source>
</evidence>
<evidence type="ECO:0000256" key="23">
    <source>
        <dbReference type="SAM" id="MobiDB-lite"/>
    </source>
</evidence>